<proteinExistence type="predicted"/>
<accession>A0A0L0WEJ7</accession>
<comment type="caution">
    <text evidence="1">The sequence shown here is derived from an EMBL/GenBank/DDBJ whole genome shotgun (WGS) entry which is preliminary data.</text>
</comment>
<dbReference type="EMBL" id="LGSS01000001">
    <property type="protein sequence ID" value="KNF09903.1"/>
    <property type="molecule type" value="Genomic_DNA"/>
</dbReference>
<gene>
    <name evidence="1" type="ORF">CLPU_1c00680</name>
</gene>
<dbReference type="PATRIC" id="fig|1503.3.peg.935"/>
<dbReference type="RefSeq" id="WP_050353645.1">
    <property type="nucleotide sequence ID" value="NZ_LGSS01000001.1"/>
</dbReference>
<keyword evidence="2" id="KW-1185">Reference proteome</keyword>
<dbReference type="Pfam" id="PF02810">
    <property type="entry name" value="SEC-C"/>
    <property type="match status" value="1"/>
</dbReference>
<reference evidence="2" key="1">
    <citation type="submission" date="2015-07" db="EMBL/GenBank/DDBJ databases">
        <title>Draft genome sequence of the purine-degrading Gottschalkia purinilyticum DSM 1384 (formerly Clostridium purinilyticum).</title>
        <authorList>
            <person name="Poehlein A."/>
            <person name="Schiel-Bengelsdorf B."/>
            <person name="Bengelsdorf F.R."/>
            <person name="Daniel R."/>
            <person name="Duerre P."/>
        </authorList>
    </citation>
    <scope>NUCLEOTIDE SEQUENCE [LARGE SCALE GENOMIC DNA]</scope>
    <source>
        <strain evidence="2">DSM 1384</strain>
    </source>
</reference>
<protein>
    <submittedName>
        <fullName evidence="1">SEC-C domain-containing protein</fullName>
    </submittedName>
</protein>
<evidence type="ECO:0000313" key="2">
    <source>
        <dbReference type="Proteomes" id="UP000037267"/>
    </source>
</evidence>
<dbReference type="AlphaFoldDB" id="A0A0L0WEJ7"/>
<sequence>MKIYKEWSDIAYKEMTKEESDKFWTAYLEKEKNVYEKILAKKDNVITGTVSELAKKYDMDLTSFAGFIDGINTSLIKEVNLEELEEESNITLDIDFEKLYYNMLDAKAPWLYELPEWEEILSAERRKEITKEYRRSKIVTVKKIGRNEPCPCGSGKKYKKCCGK</sequence>
<dbReference type="SUPFAM" id="SSF103642">
    <property type="entry name" value="Sec-C motif"/>
    <property type="match status" value="1"/>
</dbReference>
<name>A0A0L0WEJ7_GOTPU</name>
<dbReference type="PANTHER" id="PTHR33747">
    <property type="entry name" value="UPF0225 PROTEIN SCO1677"/>
    <property type="match status" value="1"/>
</dbReference>
<dbReference type="PANTHER" id="PTHR33747:SF1">
    <property type="entry name" value="ADENYLATE CYCLASE-ASSOCIATED CAP C-TERMINAL DOMAIN-CONTAINING PROTEIN"/>
    <property type="match status" value="1"/>
</dbReference>
<dbReference type="OrthoDB" id="5872at2"/>
<organism evidence="1 2">
    <name type="scientific">Gottschalkia purinilytica</name>
    <name type="common">Clostridium purinilyticum</name>
    <dbReference type="NCBI Taxonomy" id="1503"/>
    <lineage>
        <taxon>Bacteria</taxon>
        <taxon>Bacillati</taxon>
        <taxon>Bacillota</taxon>
        <taxon>Tissierellia</taxon>
        <taxon>Tissierellales</taxon>
        <taxon>Gottschalkiaceae</taxon>
        <taxon>Gottschalkia</taxon>
    </lineage>
</organism>
<evidence type="ECO:0000313" key="1">
    <source>
        <dbReference type="EMBL" id="KNF09903.1"/>
    </source>
</evidence>
<dbReference type="STRING" id="1503.CLPU_1c00680"/>
<dbReference type="InterPro" id="IPR004027">
    <property type="entry name" value="SEC_C_motif"/>
</dbReference>
<dbReference type="Gene3D" id="3.10.450.50">
    <property type="match status" value="1"/>
</dbReference>
<dbReference type="NCBIfam" id="NF004088">
    <property type="entry name" value="PRK05590.1"/>
    <property type="match status" value="1"/>
</dbReference>
<dbReference type="Proteomes" id="UP000037267">
    <property type="component" value="Unassembled WGS sequence"/>
</dbReference>